<evidence type="ECO:0000313" key="2">
    <source>
        <dbReference type="EMBL" id="MBD1400572.1"/>
    </source>
</evidence>
<dbReference type="AlphaFoldDB" id="A0A8J6QY35"/>
<comment type="caution">
    <text evidence="2">The sequence shown here is derived from an EMBL/GenBank/DDBJ whole genome shotgun (WGS) entry which is preliminary data.</text>
</comment>
<evidence type="ECO:0000313" key="3">
    <source>
        <dbReference type="Proteomes" id="UP000632828"/>
    </source>
</evidence>
<name>A0A8J6QY35_9BACT</name>
<gene>
    <name evidence="2" type="ORF">ICT70_07800</name>
</gene>
<dbReference type="Proteomes" id="UP000632828">
    <property type="component" value="Unassembled WGS sequence"/>
</dbReference>
<organism evidence="2 3">
    <name type="scientific">Pelovirga terrestris</name>
    <dbReference type="NCBI Taxonomy" id="2771352"/>
    <lineage>
        <taxon>Bacteria</taxon>
        <taxon>Pseudomonadati</taxon>
        <taxon>Thermodesulfobacteriota</taxon>
        <taxon>Desulfuromonadia</taxon>
        <taxon>Geobacterales</taxon>
        <taxon>Geobacteraceae</taxon>
        <taxon>Pelovirga</taxon>
    </lineage>
</organism>
<dbReference type="Pfam" id="PF13084">
    <property type="entry name" value="DUF3943"/>
    <property type="match status" value="1"/>
</dbReference>
<dbReference type="EMBL" id="JACWUN010000007">
    <property type="protein sequence ID" value="MBD1400572.1"/>
    <property type="molecule type" value="Genomic_DNA"/>
</dbReference>
<protein>
    <submittedName>
        <fullName evidence="2">DUF3943 domain-containing protein</fullName>
    </submittedName>
</protein>
<proteinExistence type="predicted"/>
<feature type="domain" description="DUF3943" evidence="1">
    <location>
        <begin position="108"/>
        <end position="216"/>
    </location>
</feature>
<reference evidence="2" key="1">
    <citation type="submission" date="2020-09" db="EMBL/GenBank/DDBJ databases">
        <title>Pelobacter alkaliphilus sp. nov., a novel anaerobic arsenate-reducing bacterium from terrestrial mud volcano.</title>
        <authorList>
            <person name="Khomyakova M.A."/>
            <person name="Merkel A.Y."/>
            <person name="Slobodkin A.I."/>
        </authorList>
    </citation>
    <scope>NUCLEOTIDE SEQUENCE</scope>
    <source>
        <strain evidence="2">M08fum</strain>
    </source>
</reference>
<evidence type="ECO:0000259" key="1">
    <source>
        <dbReference type="Pfam" id="PF13084"/>
    </source>
</evidence>
<dbReference type="InterPro" id="IPR025079">
    <property type="entry name" value="DUF3943"/>
</dbReference>
<keyword evidence="3" id="KW-1185">Reference proteome</keyword>
<accession>A0A8J6QY35</accession>
<sequence>MLVFQGGGPLTTVFAAGETMGLHAADHHNLDSSAGAARTKSSRQSFSLFVSEGADSERLWSQTRLVFASGLVAAGILYTMPSDITGWDKDVDGSELANRWWDNVSRKPVWDKDHWTIHYIGHAYFGGVYYQVARKSGYNQRDSFVYTTLMSTFFWEYGIEAFAERPSIQDLIYTPISGWLCGEWAYHAEQRILANNSQVLGSAVLGRISLFFLDPVDQIGDWVNRLSGRDLVITGAVTVGASRPASTHHSAFGLSLAGRF</sequence>